<name>A0ABQ4YC28_9ASTR</name>
<reference evidence="2" key="2">
    <citation type="submission" date="2022-01" db="EMBL/GenBank/DDBJ databases">
        <authorList>
            <person name="Yamashiro T."/>
            <person name="Shiraishi A."/>
            <person name="Satake H."/>
            <person name="Nakayama K."/>
        </authorList>
    </citation>
    <scope>NUCLEOTIDE SEQUENCE</scope>
</reference>
<dbReference type="PROSITE" id="PS50994">
    <property type="entry name" value="INTEGRASE"/>
    <property type="match status" value="1"/>
</dbReference>
<gene>
    <name evidence="2" type="ORF">Tco_0724847</name>
</gene>
<sequence>MKGKYVETKFEKPSVIRQPNAFKSQRQSVLGKPATFSYSLAKTDFSKSKSVTTNNVSNDFLKPVNAQILPQNVKSILKNTNVIAPGMYKVHTKPNQTRTPQLPQDIRKTNKRVSFSTGVIPTTSVSRPQLKSNRLEDRVMHNNSEGKKQQVEDHRGILKNKFYKTREDKEIEKVISLENKVKVLDDIGQSVQTMNMLNCNCKTSSVKPEYLKKAQRANPRLYDIGCYNDNLSLMLAPESDETIRLAQESRSKLRVIPTTSVSRPQLKSNQMEDTIMHNNSQGKKQQVEDHHSNFKFSKHKTSLTACNDSLNAKNLNVNFVCVTCGKCVLNDSYDMCVLHYINEVNSRTKQPTVVPISTKEPKRNITPPGYTWKPKTYIVNVKPDASMPLGTKSRTTNISEPTTLRKSTVSNTPLSSNYFAARRDNFIHLRLWMLKAHYRKSQASKFKKISVSKRVYYVKGLNYKLFSVGQFCDANLEVAFRKSTCYIRDLKGNDLLTAWLWHHLLSHLNFDTINLILKYDIVTGLPRLKFIKDHLCSSCELGKAKCTEFLNKNLHAYFAQEGIEHQTSTARTPEQNGVVERQNRTLVEAARTMLSADKVPLFFWAEAFATSCFTQNRSLMASDHVSFDPVPQFPTTVLEHASLSPGPQRQENVPHSAKTVTTSNELDLLFSLMFNELLNGTTLVVSKSSVVTATDAPNQQNAQVKEEEFINIFSTLVQEREETSSRYVDSSNMHIFYQQHPSEHRWTKDHPLEQVIGNHSQSIRTRRQLEINGEMCMFTLTVSRTEPKNIKDAMADSAWIEAMEAEIHQFERLDV</sequence>
<protein>
    <submittedName>
        <fullName evidence="2">Integrase, catalytic region, zinc finger, CCHC-type containing protein</fullName>
    </submittedName>
</protein>
<feature type="domain" description="Integrase catalytic" evidence="1">
    <location>
        <begin position="547"/>
        <end position="637"/>
    </location>
</feature>
<reference evidence="2" key="1">
    <citation type="journal article" date="2022" name="Int. J. Mol. Sci.">
        <title>Draft Genome of Tanacetum Coccineum: Genomic Comparison of Closely Related Tanacetum-Family Plants.</title>
        <authorList>
            <person name="Yamashiro T."/>
            <person name="Shiraishi A."/>
            <person name="Nakayama K."/>
            <person name="Satake H."/>
        </authorList>
    </citation>
    <scope>NUCLEOTIDE SEQUENCE</scope>
</reference>
<dbReference type="Gene3D" id="3.30.420.10">
    <property type="entry name" value="Ribonuclease H-like superfamily/Ribonuclease H"/>
    <property type="match status" value="1"/>
</dbReference>
<dbReference type="Proteomes" id="UP001151760">
    <property type="component" value="Unassembled WGS sequence"/>
</dbReference>
<accession>A0ABQ4YC28</accession>
<keyword evidence="3" id="KW-1185">Reference proteome</keyword>
<dbReference type="PANTHER" id="PTHR42648:SF32">
    <property type="entry name" value="RIBONUCLEASE H-LIKE DOMAIN, GAG-PRE-INTEGRASE DOMAIN PROTEIN-RELATED"/>
    <property type="match status" value="1"/>
</dbReference>
<dbReference type="InterPro" id="IPR012337">
    <property type="entry name" value="RNaseH-like_sf"/>
</dbReference>
<evidence type="ECO:0000313" key="2">
    <source>
        <dbReference type="EMBL" id="GJS74966.1"/>
    </source>
</evidence>
<dbReference type="Pfam" id="PF13976">
    <property type="entry name" value="gag_pre-integrs"/>
    <property type="match status" value="1"/>
</dbReference>
<evidence type="ECO:0000259" key="1">
    <source>
        <dbReference type="PROSITE" id="PS50994"/>
    </source>
</evidence>
<dbReference type="InterPro" id="IPR025724">
    <property type="entry name" value="GAG-pre-integrase_dom"/>
</dbReference>
<dbReference type="InterPro" id="IPR039537">
    <property type="entry name" value="Retrotran_Ty1/copia-like"/>
</dbReference>
<dbReference type="InterPro" id="IPR036397">
    <property type="entry name" value="RNaseH_sf"/>
</dbReference>
<dbReference type="SUPFAM" id="SSF53098">
    <property type="entry name" value="Ribonuclease H-like"/>
    <property type="match status" value="1"/>
</dbReference>
<dbReference type="InterPro" id="IPR001584">
    <property type="entry name" value="Integrase_cat-core"/>
</dbReference>
<dbReference type="PANTHER" id="PTHR42648">
    <property type="entry name" value="TRANSPOSASE, PUTATIVE-RELATED"/>
    <property type="match status" value="1"/>
</dbReference>
<organism evidence="2 3">
    <name type="scientific">Tanacetum coccineum</name>
    <dbReference type="NCBI Taxonomy" id="301880"/>
    <lineage>
        <taxon>Eukaryota</taxon>
        <taxon>Viridiplantae</taxon>
        <taxon>Streptophyta</taxon>
        <taxon>Embryophyta</taxon>
        <taxon>Tracheophyta</taxon>
        <taxon>Spermatophyta</taxon>
        <taxon>Magnoliopsida</taxon>
        <taxon>eudicotyledons</taxon>
        <taxon>Gunneridae</taxon>
        <taxon>Pentapetalae</taxon>
        <taxon>asterids</taxon>
        <taxon>campanulids</taxon>
        <taxon>Asterales</taxon>
        <taxon>Asteraceae</taxon>
        <taxon>Asteroideae</taxon>
        <taxon>Anthemideae</taxon>
        <taxon>Anthemidinae</taxon>
        <taxon>Tanacetum</taxon>
    </lineage>
</organism>
<dbReference type="EMBL" id="BQNB010010269">
    <property type="protein sequence ID" value="GJS74966.1"/>
    <property type="molecule type" value="Genomic_DNA"/>
</dbReference>
<proteinExistence type="predicted"/>
<evidence type="ECO:0000313" key="3">
    <source>
        <dbReference type="Proteomes" id="UP001151760"/>
    </source>
</evidence>
<comment type="caution">
    <text evidence="2">The sequence shown here is derived from an EMBL/GenBank/DDBJ whole genome shotgun (WGS) entry which is preliminary data.</text>
</comment>